<dbReference type="InterPro" id="IPR050879">
    <property type="entry name" value="Acyltransferase_3"/>
</dbReference>
<dbReference type="PANTHER" id="PTHR23028">
    <property type="entry name" value="ACETYLTRANSFERASE"/>
    <property type="match status" value="1"/>
</dbReference>
<feature type="transmembrane region" description="Helical" evidence="1">
    <location>
        <begin position="79"/>
        <end position="99"/>
    </location>
</feature>
<protein>
    <submittedName>
        <fullName evidence="3">Acyltransferase</fullName>
    </submittedName>
</protein>
<sequence length="382" mass="42274">METKKYDYIDALRGVAVLAVLLVHCALFGTNTPDHPLFAAAVQQGARGVQLFYVLSALTLFLSMGSRASQERHPTLNFFLRRFFRIAPLFYCAILYYLWQDGWGPRTWLGNAPGVTAAQVLATATFSNGWNPRWINSIVPGGWSIAVEMSFYLILPLLFLYADSLKRALTLTVITTLVAVAFVLWMGRHPLIPEAQLWTDFIFLAFPTQLPVFAMGIVLFFLLRAPAGPTLGPDPTRAWLLLLTVGLLLARFVFADLVPNYLCIGVAFVLLTYALSLYPVRLLVNSFTIYAGKISYSMYLTHFAVLHAMQQFHLTDLLPQPGLGTGLLNYAVRYLTLLALDVLVATVTYHLIEKPGMALGKRLIGALEKDRPAPVATTATAG</sequence>
<keyword evidence="1" id="KW-1133">Transmembrane helix</keyword>
<feature type="transmembrane region" description="Helical" evidence="1">
    <location>
        <begin position="168"/>
        <end position="186"/>
    </location>
</feature>
<keyword evidence="4" id="KW-1185">Reference proteome</keyword>
<proteinExistence type="predicted"/>
<keyword evidence="3" id="KW-0808">Transferase</keyword>
<dbReference type="RefSeq" id="WP_226170772.1">
    <property type="nucleotide sequence ID" value="NZ_JAJADR010000001.1"/>
</dbReference>
<feature type="domain" description="Acyltransferase 3" evidence="2">
    <location>
        <begin position="7"/>
        <end position="348"/>
    </location>
</feature>
<keyword evidence="3" id="KW-0012">Acyltransferase</keyword>
<feature type="transmembrane region" description="Helical" evidence="1">
    <location>
        <begin position="237"/>
        <end position="255"/>
    </location>
</feature>
<feature type="transmembrane region" description="Helical" evidence="1">
    <location>
        <begin position="12"/>
        <end position="30"/>
    </location>
</feature>
<dbReference type="Pfam" id="PF01757">
    <property type="entry name" value="Acyl_transf_3"/>
    <property type="match status" value="1"/>
</dbReference>
<accession>A0ABS8APF7</accession>
<dbReference type="Proteomes" id="UP001165296">
    <property type="component" value="Unassembled WGS sequence"/>
</dbReference>
<dbReference type="PANTHER" id="PTHR23028:SF53">
    <property type="entry name" value="ACYL_TRANSF_3 DOMAIN-CONTAINING PROTEIN"/>
    <property type="match status" value="1"/>
</dbReference>
<gene>
    <name evidence="3" type="ORF">LGH74_01430</name>
</gene>
<feature type="transmembrane region" description="Helical" evidence="1">
    <location>
        <begin position="334"/>
        <end position="352"/>
    </location>
</feature>
<keyword evidence="1" id="KW-0812">Transmembrane</keyword>
<evidence type="ECO:0000313" key="3">
    <source>
        <dbReference type="EMBL" id="MCB2406626.1"/>
    </source>
</evidence>
<evidence type="ECO:0000259" key="2">
    <source>
        <dbReference type="Pfam" id="PF01757"/>
    </source>
</evidence>
<feature type="transmembrane region" description="Helical" evidence="1">
    <location>
        <begin position="296"/>
        <end position="314"/>
    </location>
</feature>
<dbReference type="InterPro" id="IPR002656">
    <property type="entry name" value="Acyl_transf_3_dom"/>
</dbReference>
<evidence type="ECO:0000313" key="4">
    <source>
        <dbReference type="Proteomes" id="UP001165296"/>
    </source>
</evidence>
<evidence type="ECO:0000256" key="1">
    <source>
        <dbReference type="SAM" id="Phobius"/>
    </source>
</evidence>
<comment type="caution">
    <text evidence="3">The sequence shown here is derived from an EMBL/GenBank/DDBJ whole genome shotgun (WGS) entry which is preliminary data.</text>
</comment>
<name>A0ABS8APF7_9BACT</name>
<keyword evidence="1" id="KW-0472">Membrane</keyword>
<feature type="transmembrane region" description="Helical" evidence="1">
    <location>
        <begin position="141"/>
        <end position="161"/>
    </location>
</feature>
<feature type="transmembrane region" description="Helical" evidence="1">
    <location>
        <begin position="201"/>
        <end position="225"/>
    </location>
</feature>
<reference evidence="3" key="1">
    <citation type="submission" date="2021-10" db="EMBL/GenBank/DDBJ databases">
        <authorList>
            <person name="Dean J.D."/>
            <person name="Kim M.K."/>
            <person name="Newey C.N."/>
            <person name="Stoker T.S."/>
            <person name="Thompson D.W."/>
            <person name="Grose J.H."/>
        </authorList>
    </citation>
    <scope>NUCLEOTIDE SEQUENCE</scope>
    <source>
        <strain evidence="3">BT178</strain>
    </source>
</reference>
<feature type="transmembrane region" description="Helical" evidence="1">
    <location>
        <begin position="261"/>
        <end position="284"/>
    </location>
</feature>
<dbReference type="GO" id="GO:0016746">
    <property type="term" value="F:acyltransferase activity"/>
    <property type="evidence" value="ECO:0007669"/>
    <property type="project" value="UniProtKB-KW"/>
</dbReference>
<feature type="transmembrane region" description="Helical" evidence="1">
    <location>
        <begin position="50"/>
        <end position="67"/>
    </location>
</feature>
<dbReference type="EMBL" id="JAJADR010000001">
    <property type="protein sequence ID" value="MCB2406626.1"/>
    <property type="molecule type" value="Genomic_DNA"/>
</dbReference>
<organism evidence="3 4">
    <name type="scientific">Hymenobacter lucidus</name>
    <dbReference type="NCBI Taxonomy" id="2880930"/>
    <lineage>
        <taxon>Bacteria</taxon>
        <taxon>Pseudomonadati</taxon>
        <taxon>Bacteroidota</taxon>
        <taxon>Cytophagia</taxon>
        <taxon>Cytophagales</taxon>
        <taxon>Hymenobacteraceae</taxon>
        <taxon>Hymenobacter</taxon>
    </lineage>
</organism>